<organism evidence="1">
    <name type="scientific">Myoviridae sp. ctp7F23</name>
    <dbReference type="NCBI Taxonomy" id="2825174"/>
    <lineage>
        <taxon>Viruses</taxon>
        <taxon>Duplodnaviria</taxon>
        <taxon>Heunggongvirae</taxon>
        <taxon>Uroviricota</taxon>
        <taxon>Caudoviricetes</taxon>
    </lineage>
</organism>
<reference evidence="1" key="1">
    <citation type="journal article" date="2021" name="Proc. Natl. Acad. Sci. U.S.A.">
        <title>A Catalog of Tens of Thousands of Viruses from Human Metagenomes Reveals Hidden Associations with Chronic Diseases.</title>
        <authorList>
            <person name="Tisza M.J."/>
            <person name="Buck C.B."/>
        </authorList>
    </citation>
    <scope>NUCLEOTIDE SEQUENCE</scope>
    <source>
        <strain evidence="1">Ctp7F23</strain>
    </source>
</reference>
<sequence>MINHGIIVQEASTALSPAVTGDCSVPVVIGVAPVNMAADPEAAVNVPILANSAAEAIEALGYSNDFKAYSLCQMMYLTQNVYQVSPVVYINVLDPKKHNKELTETQAQVNDLQAIIEVTGIIADGLTVKSGAVTLAKGDDYDTEFDSDGHLVINLTGTGAGKEATTLSVSGKQLDPTKVTKDDIIGAVTGGKETGMQLIRQVYPKLGIVPGLLIAPGWSKIPEVGIALAAKAANVNGVFTAEALLDLDTTKATKYTDCKKVKEDSGFTSTFGVPMWPCDKIGDLIFAKSAVMAAMIAYIDASNGNVPNLSPSNKMLGVTGQCLEDGTEVILDQDQANTVNSYGVLTAVNMDGWRSWGNYTGAYPTSSDAKDIWIAVRRMFNWHKAAFIRAYFAKVDDPMNTKLIESVVDSENLRCGAYAPEYWAGASMEYRKDDNPVTDILAGKMTFRQHIAPYTPAEEIVNVIDYDVSMLKAALGGE</sequence>
<dbReference type="EMBL" id="BK016037">
    <property type="protein sequence ID" value="DAF90783.1"/>
    <property type="molecule type" value="Genomic_DNA"/>
</dbReference>
<dbReference type="PANTHER" id="PTHR35861:SF2">
    <property type="entry name" value="FELS-2 PROPHAGE PROTEIN"/>
    <property type="match status" value="1"/>
</dbReference>
<evidence type="ECO:0000313" key="1">
    <source>
        <dbReference type="EMBL" id="DAF90783.1"/>
    </source>
</evidence>
<protein>
    <submittedName>
        <fullName evidence="1">Tail sheath tube</fullName>
    </submittedName>
</protein>
<dbReference type="PANTHER" id="PTHR35861">
    <property type="match status" value="1"/>
</dbReference>
<proteinExistence type="predicted"/>
<accession>A0A8S5U8J2</accession>
<dbReference type="InterPro" id="IPR052042">
    <property type="entry name" value="Tail_sheath_structural"/>
</dbReference>
<name>A0A8S5U8J2_9CAUD</name>